<comment type="caution">
    <text evidence="1">The sequence shown here is derived from an EMBL/GenBank/DDBJ whole genome shotgun (WGS) entry which is preliminary data.</text>
</comment>
<evidence type="ECO:0000313" key="2">
    <source>
        <dbReference type="Proteomes" id="UP000315295"/>
    </source>
</evidence>
<protein>
    <submittedName>
        <fullName evidence="1">Uncharacterized protein</fullName>
    </submittedName>
</protein>
<dbReference type="Proteomes" id="UP000315295">
    <property type="component" value="Unassembled WGS sequence"/>
</dbReference>
<accession>A0A540LJ78</accession>
<sequence length="72" mass="8434">MASSSVQPASIAIYNSYIKPPMIIIHNKEECDLFFKSLFLQSRPSYMWDTYITNLQKQDKDWSKDVLVVDED</sequence>
<organism evidence="1 2">
    <name type="scientific">Malus baccata</name>
    <name type="common">Siberian crab apple</name>
    <name type="synonym">Pyrus baccata</name>
    <dbReference type="NCBI Taxonomy" id="106549"/>
    <lineage>
        <taxon>Eukaryota</taxon>
        <taxon>Viridiplantae</taxon>
        <taxon>Streptophyta</taxon>
        <taxon>Embryophyta</taxon>
        <taxon>Tracheophyta</taxon>
        <taxon>Spermatophyta</taxon>
        <taxon>Magnoliopsida</taxon>
        <taxon>eudicotyledons</taxon>
        <taxon>Gunneridae</taxon>
        <taxon>Pentapetalae</taxon>
        <taxon>rosids</taxon>
        <taxon>fabids</taxon>
        <taxon>Rosales</taxon>
        <taxon>Rosaceae</taxon>
        <taxon>Amygdaloideae</taxon>
        <taxon>Maleae</taxon>
        <taxon>Malus</taxon>
    </lineage>
</organism>
<proteinExistence type="predicted"/>
<name>A0A540LJ78_MALBA</name>
<keyword evidence="2" id="KW-1185">Reference proteome</keyword>
<gene>
    <name evidence="1" type="ORF">C1H46_028110</name>
</gene>
<dbReference type="AlphaFoldDB" id="A0A540LJ78"/>
<evidence type="ECO:0000313" key="1">
    <source>
        <dbReference type="EMBL" id="TQD86352.1"/>
    </source>
</evidence>
<dbReference type="EMBL" id="VIEB01000568">
    <property type="protein sequence ID" value="TQD86352.1"/>
    <property type="molecule type" value="Genomic_DNA"/>
</dbReference>
<reference evidence="1 2" key="1">
    <citation type="journal article" date="2019" name="G3 (Bethesda)">
        <title>Sequencing of a Wild Apple (Malus baccata) Genome Unravels the Differences Between Cultivated and Wild Apple Species Regarding Disease Resistance and Cold Tolerance.</title>
        <authorList>
            <person name="Chen X."/>
        </authorList>
    </citation>
    <scope>NUCLEOTIDE SEQUENCE [LARGE SCALE GENOMIC DNA]</scope>
    <source>
        <strain evidence="2">cv. Shandingzi</strain>
        <tissue evidence="1">Leaves</tissue>
    </source>
</reference>